<keyword evidence="2 6" id="KW-0812">Transmembrane</keyword>
<sequence>MNHITTRARVAAQQSLTARAERVLRRILPALQIGLAAGLAYWIAHEWVGHHQPFFAPVSVVLIVGFSGGERINRAFDISLGCVFGVLLGDLFFAPLGAGGWQIALAVTVSLLFASFFTKSELVAAQCAIGSVLIATILPPGSAVTGIDRTIDAFIGSLVGLVVLGLLPTAPLTAARLEIASVLKVLSAVLSDVSSSLRNAQTTAPATSPTATPTRSAPRDTTAAALETIRGTQTGIDAISSATKYGREQARLSPFFWRTRGEVTSLSQVAVPTDNAIRNTRVLVRRALVLAEDRDPVSDTQLEILNELADITLDIAAVYDSPFRRLPRYSRDRSAALGFTKTPSPFKQARAEKIPELEQRLRVLAAKTGLDVLDVPGQDRPALSAAVILGQSRSLIVDLLQICGVPREKAIATLAPTSDHPGFAPDLTTDLTTDTRN</sequence>
<evidence type="ECO:0000256" key="5">
    <source>
        <dbReference type="SAM" id="MobiDB-lite"/>
    </source>
</evidence>
<comment type="caution">
    <text evidence="8">The sequence shown here is derived from an EMBL/GenBank/DDBJ whole genome shotgun (WGS) entry which is preliminary data.</text>
</comment>
<feature type="region of interest" description="Disordered" evidence="5">
    <location>
        <begin position="417"/>
        <end position="437"/>
    </location>
</feature>
<evidence type="ECO:0000256" key="2">
    <source>
        <dbReference type="ARBA" id="ARBA00022692"/>
    </source>
</evidence>
<keyword evidence="3 6" id="KW-1133">Transmembrane helix</keyword>
<feature type="transmembrane region" description="Helical" evidence="6">
    <location>
        <begin position="122"/>
        <end position="141"/>
    </location>
</feature>
<gene>
    <name evidence="8" type="ORF">IW254_001927</name>
</gene>
<keyword evidence="4 6" id="KW-0472">Membrane</keyword>
<dbReference type="AlphaFoldDB" id="A0A931E5U2"/>
<accession>A0A931E5U2</accession>
<feature type="region of interest" description="Disordered" evidence="5">
    <location>
        <begin position="200"/>
        <end position="220"/>
    </location>
</feature>
<organism evidence="8 9">
    <name type="scientific">Corynebacterium aquatimens</name>
    <dbReference type="NCBI Taxonomy" id="1190508"/>
    <lineage>
        <taxon>Bacteria</taxon>
        <taxon>Bacillati</taxon>
        <taxon>Actinomycetota</taxon>
        <taxon>Actinomycetes</taxon>
        <taxon>Mycobacteriales</taxon>
        <taxon>Corynebacteriaceae</taxon>
        <taxon>Corynebacterium</taxon>
    </lineage>
</organism>
<name>A0A931E5U2_9CORY</name>
<dbReference type="RefSeq" id="WP_196825264.1">
    <property type="nucleotide sequence ID" value="NZ_CP046980.1"/>
</dbReference>
<protein>
    <submittedName>
        <fullName evidence="8">Uncharacterized membrane protein YgaE (UPF0421/DUF939 family)</fullName>
    </submittedName>
</protein>
<keyword evidence="9" id="KW-1185">Reference proteome</keyword>
<evidence type="ECO:0000256" key="3">
    <source>
        <dbReference type="ARBA" id="ARBA00022989"/>
    </source>
</evidence>
<feature type="transmembrane region" description="Helical" evidence="6">
    <location>
        <begin position="50"/>
        <end position="68"/>
    </location>
</feature>
<evidence type="ECO:0000256" key="6">
    <source>
        <dbReference type="SAM" id="Phobius"/>
    </source>
</evidence>
<reference evidence="8" key="1">
    <citation type="submission" date="2020-11" db="EMBL/GenBank/DDBJ databases">
        <title>Sequencing the genomes of 1000 actinobacteria strains.</title>
        <authorList>
            <person name="Klenk H.-P."/>
        </authorList>
    </citation>
    <scope>NUCLEOTIDE SEQUENCE</scope>
    <source>
        <strain evidence="8">DSM 45632</strain>
    </source>
</reference>
<proteinExistence type="predicted"/>
<dbReference type="InterPro" id="IPR049453">
    <property type="entry name" value="Memb_transporter_dom"/>
</dbReference>
<dbReference type="EMBL" id="JADOUE010000001">
    <property type="protein sequence ID" value="MBG6122958.1"/>
    <property type="molecule type" value="Genomic_DNA"/>
</dbReference>
<dbReference type="Proteomes" id="UP000658613">
    <property type="component" value="Unassembled WGS sequence"/>
</dbReference>
<feature type="transmembrane region" description="Helical" evidence="6">
    <location>
        <begin position="153"/>
        <end position="174"/>
    </location>
</feature>
<feature type="transmembrane region" description="Helical" evidence="6">
    <location>
        <begin position="75"/>
        <end position="94"/>
    </location>
</feature>
<feature type="domain" description="Integral membrane bound transporter" evidence="7">
    <location>
        <begin position="40"/>
        <end position="163"/>
    </location>
</feature>
<feature type="compositionally biased region" description="Low complexity" evidence="5">
    <location>
        <begin position="426"/>
        <end position="437"/>
    </location>
</feature>
<dbReference type="GO" id="GO:0016020">
    <property type="term" value="C:membrane"/>
    <property type="evidence" value="ECO:0007669"/>
    <property type="project" value="UniProtKB-SubCell"/>
</dbReference>
<feature type="transmembrane region" description="Helical" evidence="6">
    <location>
        <begin position="27"/>
        <end position="44"/>
    </location>
</feature>
<evidence type="ECO:0000313" key="9">
    <source>
        <dbReference type="Proteomes" id="UP000658613"/>
    </source>
</evidence>
<comment type="subcellular location">
    <subcellularLocation>
        <location evidence="1">Membrane</location>
        <topology evidence="1">Multi-pass membrane protein</topology>
    </subcellularLocation>
</comment>
<dbReference type="Pfam" id="PF13515">
    <property type="entry name" value="FUSC_2"/>
    <property type="match status" value="1"/>
</dbReference>
<evidence type="ECO:0000259" key="7">
    <source>
        <dbReference type="Pfam" id="PF13515"/>
    </source>
</evidence>
<evidence type="ECO:0000256" key="1">
    <source>
        <dbReference type="ARBA" id="ARBA00004141"/>
    </source>
</evidence>
<evidence type="ECO:0000313" key="8">
    <source>
        <dbReference type="EMBL" id="MBG6122958.1"/>
    </source>
</evidence>
<evidence type="ECO:0000256" key="4">
    <source>
        <dbReference type="ARBA" id="ARBA00023136"/>
    </source>
</evidence>